<keyword evidence="5 7" id="KW-1133">Transmembrane helix</keyword>
<evidence type="ECO:0000259" key="8">
    <source>
        <dbReference type="PROSITE" id="PS50928"/>
    </source>
</evidence>
<keyword evidence="4 7" id="KW-0812">Transmembrane</keyword>
<dbReference type="PANTHER" id="PTHR30151:SF39">
    <property type="entry name" value="ABC TRANSPORTER PERMEASE PROTEIN"/>
    <property type="match status" value="1"/>
</dbReference>
<organism evidence="9 10">
    <name type="scientific">Pendulispora albinea</name>
    <dbReference type="NCBI Taxonomy" id="2741071"/>
    <lineage>
        <taxon>Bacteria</taxon>
        <taxon>Pseudomonadati</taxon>
        <taxon>Myxococcota</taxon>
        <taxon>Myxococcia</taxon>
        <taxon>Myxococcales</taxon>
        <taxon>Sorangiineae</taxon>
        <taxon>Pendulisporaceae</taxon>
        <taxon>Pendulispora</taxon>
    </lineage>
</organism>
<feature type="transmembrane region" description="Helical" evidence="7">
    <location>
        <begin position="183"/>
        <end position="205"/>
    </location>
</feature>
<dbReference type="Gene3D" id="1.10.3720.10">
    <property type="entry name" value="MetI-like"/>
    <property type="match status" value="1"/>
</dbReference>
<evidence type="ECO:0000256" key="3">
    <source>
        <dbReference type="ARBA" id="ARBA00022475"/>
    </source>
</evidence>
<evidence type="ECO:0000256" key="4">
    <source>
        <dbReference type="ARBA" id="ARBA00022692"/>
    </source>
</evidence>
<name>A0ABZ2LTY0_9BACT</name>
<evidence type="ECO:0000256" key="2">
    <source>
        <dbReference type="ARBA" id="ARBA00022448"/>
    </source>
</evidence>
<protein>
    <submittedName>
        <fullName evidence="9">ABC transporter permease</fullName>
    </submittedName>
</protein>
<keyword evidence="3" id="KW-1003">Cell membrane</keyword>
<reference evidence="9 10" key="1">
    <citation type="submission" date="2021-12" db="EMBL/GenBank/DDBJ databases">
        <title>Discovery of the Pendulisporaceae a myxobacterial family with distinct sporulation behavior and unique specialized metabolism.</title>
        <authorList>
            <person name="Garcia R."/>
            <person name="Popoff A."/>
            <person name="Bader C.D."/>
            <person name="Loehr J."/>
            <person name="Walesch S."/>
            <person name="Walt C."/>
            <person name="Boldt J."/>
            <person name="Bunk B."/>
            <person name="Haeckl F.J.F.P.J."/>
            <person name="Gunesch A.P."/>
            <person name="Birkelbach J."/>
            <person name="Nuebel U."/>
            <person name="Pietschmann T."/>
            <person name="Bach T."/>
            <person name="Mueller R."/>
        </authorList>
    </citation>
    <scope>NUCLEOTIDE SEQUENCE [LARGE SCALE GENOMIC DNA]</scope>
    <source>
        <strain evidence="9 10">MSr11954</strain>
    </source>
</reference>
<dbReference type="EMBL" id="CP089984">
    <property type="protein sequence ID" value="WXB13303.1"/>
    <property type="molecule type" value="Genomic_DNA"/>
</dbReference>
<evidence type="ECO:0000313" key="10">
    <source>
        <dbReference type="Proteomes" id="UP001370348"/>
    </source>
</evidence>
<evidence type="ECO:0000256" key="7">
    <source>
        <dbReference type="RuleBase" id="RU363032"/>
    </source>
</evidence>
<dbReference type="CDD" id="cd06261">
    <property type="entry name" value="TM_PBP2"/>
    <property type="match status" value="1"/>
</dbReference>
<proteinExistence type="inferred from homology"/>
<dbReference type="InterPro" id="IPR000515">
    <property type="entry name" value="MetI-like"/>
</dbReference>
<dbReference type="PROSITE" id="PS50928">
    <property type="entry name" value="ABC_TM1"/>
    <property type="match status" value="1"/>
</dbReference>
<evidence type="ECO:0000256" key="6">
    <source>
        <dbReference type="ARBA" id="ARBA00023136"/>
    </source>
</evidence>
<evidence type="ECO:0000256" key="1">
    <source>
        <dbReference type="ARBA" id="ARBA00004651"/>
    </source>
</evidence>
<evidence type="ECO:0000313" key="9">
    <source>
        <dbReference type="EMBL" id="WXB13303.1"/>
    </source>
</evidence>
<dbReference type="SUPFAM" id="SSF161098">
    <property type="entry name" value="MetI-like"/>
    <property type="match status" value="1"/>
</dbReference>
<dbReference type="RefSeq" id="WP_394822925.1">
    <property type="nucleotide sequence ID" value="NZ_CP089984.1"/>
</dbReference>
<comment type="similarity">
    <text evidence="7">Belongs to the binding-protein-dependent transport system permease family.</text>
</comment>
<feature type="transmembrane region" description="Helical" evidence="7">
    <location>
        <begin position="95"/>
        <end position="116"/>
    </location>
</feature>
<sequence>MKGRALHGLFVPCALLAAWEITARAGALPEFVLPAPSAVALELVDMMKTGQLWLHLGASVVRVLVGFALGAVVGAVLGFGVGLDPRGEALLDPTVQALRSVPSLAWVPLLLLWMGIGEAPKITLIAIGSFFPVYLNAIAGVRSTDRKLIELGHIHGLPRLGIVRAVILPSSLPSLLTGLRTGLAVAWLYVVAAELMAAHAGLGFLLTDGRELSRADLIFVAIVLLAGCGKISDGILVRIERRLLRWREEGGG</sequence>
<dbReference type="Pfam" id="PF00528">
    <property type="entry name" value="BPD_transp_1"/>
    <property type="match status" value="1"/>
</dbReference>
<comment type="subcellular location">
    <subcellularLocation>
        <location evidence="1 7">Cell membrane</location>
        <topology evidence="1 7">Multi-pass membrane protein</topology>
    </subcellularLocation>
</comment>
<feature type="transmembrane region" description="Helical" evidence="7">
    <location>
        <begin position="58"/>
        <end position="83"/>
    </location>
</feature>
<dbReference type="InterPro" id="IPR035906">
    <property type="entry name" value="MetI-like_sf"/>
</dbReference>
<dbReference type="PANTHER" id="PTHR30151">
    <property type="entry name" value="ALKANE SULFONATE ABC TRANSPORTER-RELATED, MEMBRANE SUBUNIT"/>
    <property type="match status" value="1"/>
</dbReference>
<feature type="domain" description="ABC transmembrane type-1" evidence="8">
    <location>
        <begin position="56"/>
        <end position="236"/>
    </location>
</feature>
<keyword evidence="2 7" id="KW-0813">Transport</keyword>
<keyword evidence="6 7" id="KW-0472">Membrane</keyword>
<feature type="transmembrane region" description="Helical" evidence="7">
    <location>
        <begin position="217"/>
        <end position="237"/>
    </location>
</feature>
<feature type="transmembrane region" description="Helical" evidence="7">
    <location>
        <begin position="122"/>
        <end position="141"/>
    </location>
</feature>
<gene>
    <name evidence="9" type="ORF">LZC94_36350</name>
</gene>
<dbReference type="Proteomes" id="UP001370348">
    <property type="component" value="Chromosome"/>
</dbReference>
<keyword evidence="10" id="KW-1185">Reference proteome</keyword>
<accession>A0ABZ2LTY0</accession>
<evidence type="ECO:0000256" key="5">
    <source>
        <dbReference type="ARBA" id="ARBA00022989"/>
    </source>
</evidence>